<accession>A0A0A7RFG6</accession>
<organism evidence="1">
    <name type="scientific">Liquorilactobacillus ghanensis</name>
    <dbReference type="NCBI Taxonomy" id="399370"/>
    <lineage>
        <taxon>Bacteria</taxon>
        <taxon>Bacillati</taxon>
        <taxon>Bacillota</taxon>
        <taxon>Bacilli</taxon>
        <taxon>Lactobacillales</taxon>
        <taxon>Lactobacillaceae</taxon>
        <taxon>Liquorilactobacillus</taxon>
    </lineage>
</organism>
<dbReference type="Gene3D" id="1.20.58.300">
    <property type="entry name" value="FlgN-like"/>
    <property type="match status" value="1"/>
</dbReference>
<sequence>MKEAEIERLLQQFQRLLQQENKYLINNQPDKLMPLVEKKQKYVRPFQDYTGEVTPRMKELIQQVQTLQKENLLLTKQAMGFEEMMLKSIRSNLKTPGTIYSPNKSKKSADGISLIDWEA</sequence>
<keyword evidence="1" id="KW-0966">Cell projection</keyword>
<gene>
    <name evidence="1" type="primary">flgN</name>
</gene>
<dbReference type="InterPro" id="IPR036679">
    <property type="entry name" value="FlgN-like_sf"/>
</dbReference>
<protein>
    <submittedName>
        <fullName evidence="1">Flagella synthesis protein FlgN</fullName>
    </submittedName>
</protein>
<name>A0A0A7RFG6_9LACO</name>
<proteinExistence type="predicted"/>
<keyword evidence="1" id="KW-0282">Flagellum</keyword>
<dbReference type="AlphaFoldDB" id="A0A0A7RFG6"/>
<dbReference type="GO" id="GO:0044780">
    <property type="term" value="P:bacterial-type flagellum assembly"/>
    <property type="evidence" value="ECO:0007669"/>
    <property type="project" value="InterPro"/>
</dbReference>
<dbReference type="SUPFAM" id="SSF140566">
    <property type="entry name" value="FlgN-like"/>
    <property type="match status" value="1"/>
</dbReference>
<dbReference type="EMBL" id="KM886864">
    <property type="protein sequence ID" value="AJA33977.1"/>
    <property type="molecule type" value="Genomic_DNA"/>
</dbReference>
<dbReference type="RefSeq" id="WP_057871611.1">
    <property type="nucleotide sequence ID" value="NZ_JBDNSM010000019.1"/>
</dbReference>
<evidence type="ECO:0000313" key="1">
    <source>
        <dbReference type="EMBL" id="AJA33977.1"/>
    </source>
</evidence>
<keyword evidence="1" id="KW-0969">Cilium</keyword>
<reference evidence="1" key="1">
    <citation type="journal article" date="2014" name="Appl. Environ. Microbiol.">
        <title>Detection and genomic characterization of motility in Lactobacillus curvatus: confirmation of motility in a species outside the Lactobacillus salivarius clade.</title>
        <authorList>
            <person name="Cousin F.J."/>
            <person name="Lynch S.M."/>
            <person name="Harris H.M."/>
            <person name="McCann A."/>
            <person name="Lynch D.B."/>
            <person name="Neville B.A."/>
            <person name="Irisawa T."/>
            <person name="Okada S."/>
            <person name="Endo A."/>
            <person name="O'Toole P.W."/>
        </authorList>
    </citation>
    <scope>NUCLEOTIDE SEQUENCE</scope>
    <source>
        <strain evidence="1">DSM 18630</strain>
    </source>
</reference>
<dbReference type="GeneID" id="98318879"/>